<dbReference type="Proteomes" id="UP001056436">
    <property type="component" value="Unassembled WGS sequence"/>
</dbReference>
<feature type="region of interest" description="Disordered" evidence="1">
    <location>
        <begin position="29"/>
        <end position="54"/>
    </location>
</feature>
<gene>
    <name evidence="2" type="ORF">CABS02_14941</name>
</gene>
<evidence type="ECO:0008006" key="4">
    <source>
        <dbReference type="Google" id="ProtNLM"/>
    </source>
</evidence>
<evidence type="ECO:0000313" key="2">
    <source>
        <dbReference type="EMBL" id="KAI3529003.1"/>
    </source>
</evidence>
<dbReference type="PANTHER" id="PTHR38166">
    <property type="entry name" value="C2H2-TYPE DOMAIN-CONTAINING PROTEIN-RELATED"/>
    <property type="match status" value="1"/>
</dbReference>
<dbReference type="AlphaFoldDB" id="A0A9Q0AT10"/>
<comment type="caution">
    <text evidence="2">The sequence shown here is derived from an EMBL/GenBank/DDBJ whole genome shotgun (WGS) entry which is preliminary data.</text>
</comment>
<dbReference type="OrthoDB" id="3521097at2759"/>
<feature type="compositionally biased region" description="Basic and acidic residues" evidence="1">
    <location>
        <begin position="34"/>
        <end position="52"/>
    </location>
</feature>
<keyword evidence="3" id="KW-1185">Reference proteome</keyword>
<reference evidence="2" key="1">
    <citation type="submission" date="2019-01" db="EMBL/GenBank/DDBJ databases">
        <title>Colletotrichum abscissum LGMF1257.</title>
        <authorList>
            <person name="Baroncelli R."/>
        </authorList>
    </citation>
    <scope>NUCLEOTIDE SEQUENCE</scope>
    <source>
        <strain evidence="2">Ca142</strain>
    </source>
</reference>
<protein>
    <recommendedName>
        <fullName evidence="4">Het and ankyrin domain protein</fullName>
    </recommendedName>
</protein>
<sequence>MTPSSTILSGSGSEVNNIGFPIREISSKNVGASSDHKQSLDKHVNEGTEDKGSSLTGESPYFACPFYRNDAIRHIDCFSLRMVRIRDVKQHLRRRHAEPSHYCPTCYQKFKTEMDKSRHVSVKSAGRCFPTDGGLDFVSLHAQGLLKSKASGKATASEQWYTVWDTIFKPKPRPDRPYMGTFAEEAISLLRILWRHEGDQIVSRSLATRQLSTRSVVYFKDIVHSVMEKSFDMFGMRLKLLQSIGVPTSPSRQEKPCDAHQQHDASNDRDERSFVTTTVPLDQGGFESVVDDCLHEIEGNIGWDWISEHPVAELHFTPDHGAFTKRC</sequence>
<evidence type="ECO:0000256" key="1">
    <source>
        <dbReference type="SAM" id="MobiDB-lite"/>
    </source>
</evidence>
<dbReference type="PANTHER" id="PTHR38166:SF1">
    <property type="entry name" value="C2H2-TYPE DOMAIN-CONTAINING PROTEIN"/>
    <property type="match status" value="1"/>
</dbReference>
<dbReference type="EMBL" id="SDAQ01000238">
    <property type="protein sequence ID" value="KAI3529003.1"/>
    <property type="molecule type" value="Genomic_DNA"/>
</dbReference>
<accession>A0A9Q0AT10</accession>
<feature type="compositionally biased region" description="Basic and acidic residues" evidence="1">
    <location>
        <begin position="252"/>
        <end position="273"/>
    </location>
</feature>
<name>A0A9Q0AT10_9PEZI</name>
<proteinExistence type="predicted"/>
<feature type="region of interest" description="Disordered" evidence="1">
    <location>
        <begin position="247"/>
        <end position="273"/>
    </location>
</feature>
<evidence type="ECO:0000313" key="3">
    <source>
        <dbReference type="Proteomes" id="UP001056436"/>
    </source>
</evidence>
<organism evidence="2 3">
    <name type="scientific">Colletotrichum abscissum</name>
    <dbReference type="NCBI Taxonomy" id="1671311"/>
    <lineage>
        <taxon>Eukaryota</taxon>
        <taxon>Fungi</taxon>
        <taxon>Dikarya</taxon>
        <taxon>Ascomycota</taxon>
        <taxon>Pezizomycotina</taxon>
        <taxon>Sordariomycetes</taxon>
        <taxon>Hypocreomycetidae</taxon>
        <taxon>Glomerellales</taxon>
        <taxon>Glomerellaceae</taxon>
        <taxon>Colletotrichum</taxon>
        <taxon>Colletotrichum acutatum species complex</taxon>
    </lineage>
</organism>